<keyword evidence="2 6" id="KW-0378">Hydrolase</keyword>
<dbReference type="PANTHER" id="PTHR32241">
    <property type="entry name" value="PATATIN-LIKE PROTEIN 6"/>
    <property type="match status" value="1"/>
</dbReference>
<dbReference type="KEGG" id="atr:18440880"/>
<dbReference type="GO" id="GO:0016042">
    <property type="term" value="P:lipid catabolic process"/>
    <property type="evidence" value="ECO:0007669"/>
    <property type="project" value="UniProtKB-KW"/>
</dbReference>
<keyword evidence="3 6" id="KW-0442">Lipid degradation</keyword>
<dbReference type="PANTHER" id="PTHR32241:SF13">
    <property type="entry name" value="INACTIVE PATATIN-LIKE PROTEIN 9-RELATED"/>
    <property type="match status" value="1"/>
</dbReference>
<dbReference type="Pfam" id="PF01734">
    <property type="entry name" value="Patatin"/>
    <property type="match status" value="1"/>
</dbReference>
<dbReference type="PROSITE" id="PS51635">
    <property type="entry name" value="PNPLA"/>
    <property type="match status" value="1"/>
</dbReference>
<dbReference type="InterPro" id="IPR002641">
    <property type="entry name" value="PNPLA_dom"/>
</dbReference>
<gene>
    <name evidence="8" type="ORF">AMTR_s00025p00242850</name>
</gene>
<feature type="short sequence motif" description="GXGXXG" evidence="5">
    <location>
        <begin position="48"/>
        <end position="53"/>
    </location>
</feature>
<dbReference type="Gene3D" id="3.40.1090.10">
    <property type="entry name" value="Cytosolic phospholipase A2 catalytic domain"/>
    <property type="match status" value="1"/>
</dbReference>
<accession>W1PXQ6</accession>
<organism evidence="8 9">
    <name type="scientific">Amborella trichopoda</name>
    <dbReference type="NCBI Taxonomy" id="13333"/>
    <lineage>
        <taxon>Eukaryota</taxon>
        <taxon>Viridiplantae</taxon>
        <taxon>Streptophyta</taxon>
        <taxon>Embryophyta</taxon>
        <taxon>Tracheophyta</taxon>
        <taxon>Spermatophyta</taxon>
        <taxon>Magnoliopsida</taxon>
        <taxon>Amborellales</taxon>
        <taxon>Amborellaceae</taxon>
        <taxon>Amborella</taxon>
    </lineage>
</organism>
<evidence type="ECO:0000256" key="3">
    <source>
        <dbReference type="ARBA" id="ARBA00022963"/>
    </source>
</evidence>
<evidence type="ECO:0000256" key="6">
    <source>
        <dbReference type="RuleBase" id="RU361262"/>
    </source>
</evidence>
<evidence type="ECO:0000256" key="5">
    <source>
        <dbReference type="PROSITE-ProRule" id="PRU01161"/>
    </source>
</evidence>
<evidence type="ECO:0000313" key="8">
    <source>
        <dbReference type="EMBL" id="ERN12661.1"/>
    </source>
</evidence>
<evidence type="ECO:0000256" key="1">
    <source>
        <dbReference type="ARBA" id="ARBA00010240"/>
    </source>
</evidence>
<comment type="similarity">
    <text evidence="1 6">Belongs to the patatin family.</text>
</comment>
<dbReference type="Proteomes" id="UP000017836">
    <property type="component" value="Unassembled WGS sequence"/>
</dbReference>
<dbReference type="HOGENOM" id="CLU_000288_144_1_1"/>
<feature type="short sequence motif" description="DGA/G" evidence="5">
    <location>
        <begin position="227"/>
        <end position="229"/>
    </location>
</feature>
<dbReference type="Gramene" id="ERN12661">
    <property type="protein sequence ID" value="ERN12661"/>
    <property type="gene ID" value="AMTR_s00025p00242850"/>
</dbReference>
<comment type="function">
    <text evidence="6">Lipolytic acyl hydrolase (LAH).</text>
</comment>
<dbReference type="AlphaFoldDB" id="W1PXQ6"/>
<evidence type="ECO:0000259" key="7">
    <source>
        <dbReference type="PROSITE" id="PS51635"/>
    </source>
</evidence>
<reference evidence="9" key="1">
    <citation type="journal article" date="2013" name="Science">
        <title>The Amborella genome and the evolution of flowering plants.</title>
        <authorList>
            <consortium name="Amborella Genome Project"/>
        </authorList>
    </citation>
    <scope>NUCLEOTIDE SEQUENCE [LARGE SCALE GENOMIC DNA]</scope>
</reference>
<dbReference type="OMA" id="RDTCKPI"/>
<name>W1PXQ6_AMBTC</name>
<comment type="domain">
    <text evidence="6">The nitrogen atoms of the two glycine residues in the GGXR motif define the oxyanion hole, and stabilize the oxyanion that forms during the nucleophilic attack by the catalytic serine during substrate cleavage.</text>
</comment>
<sequence>MEMVSEEELGRVTYEIFTKLEKKWLSGWLNKEEKNTEERKIRILSIDGGGLKGLISGQALVYFEKKLKEKSGDPDARIADFFDVIAGTGIGGVFASMLLADDGNGRPLFAAEDAVKIIAEKISNIFRPSGFFRRRWPSRRFDGLLRNLLSRAGRPMTLRDSLKPLLIPCYDLNSAAPFVFSRADAVESKGFDFELWRVCRATCATPNRFKPVHLSSMDGRTGVTAIDGGLVMNNPSAAVVTHVLHNKRDFPKVNGVEDLVLLSLGNGGFRTPGKLTGCRKSFSGEWGKGVVEIVLDGVSDTVDQILGNAFFRNPQDYVRIQGNGFSASKEVDASVNGVIALVSAGEGMLREKAVETLPLGGKRLLTETNGQRLDSFAKRLVESTKAVPLSPSKANADKPAG</sequence>
<evidence type="ECO:0000256" key="2">
    <source>
        <dbReference type="ARBA" id="ARBA00022801"/>
    </source>
</evidence>
<dbReference type="eggNOG" id="KOG0513">
    <property type="taxonomic scope" value="Eukaryota"/>
</dbReference>
<keyword evidence="4 6" id="KW-0443">Lipid metabolism</keyword>
<proteinExistence type="inferred from homology"/>
<evidence type="ECO:0000256" key="4">
    <source>
        <dbReference type="ARBA" id="ARBA00023098"/>
    </source>
</evidence>
<dbReference type="SUPFAM" id="SSF52151">
    <property type="entry name" value="FabD/lysophospholipase-like"/>
    <property type="match status" value="1"/>
</dbReference>
<evidence type="ECO:0000313" key="9">
    <source>
        <dbReference type="Proteomes" id="UP000017836"/>
    </source>
</evidence>
<keyword evidence="9" id="KW-1185">Reference proteome</keyword>
<dbReference type="EC" id="3.1.1.-" evidence="6"/>
<comment type="caution">
    <text evidence="5">Lacks conserved residue(s) required for the propagation of feature annotation.</text>
</comment>
<dbReference type="GO" id="GO:0016787">
    <property type="term" value="F:hydrolase activity"/>
    <property type="evidence" value="ECO:0007669"/>
    <property type="project" value="UniProtKB-KW"/>
</dbReference>
<feature type="domain" description="PNPLA" evidence="7">
    <location>
        <begin position="44"/>
        <end position="240"/>
    </location>
</feature>
<protein>
    <recommendedName>
        <fullName evidence="6">Patatin</fullName>
        <ecNumber evidence="6">3.1.1.-</ecNumber>
    </recommendedName>
</protein>
<dbReference type="InterPro" id="IPR016035">
    <property type="entry name" value="Acyl_Trfase/lysoPLipase"/>
</dbReference>
<dbReference type="OrthoDB" id="630895at2759"/>
<dbReference type="EMBL" id="KI392614">
    <property type="protein sequence ID" value="ERN12661.1"/>
    <property type="molecule type" value="Genomic_DNA"/>
</dbReference>